<keyword evidence="3" id="KW-1185">Reference proteome</keyword>
<protein>
    <submittedName>
        <fullName evidence="2">Uncharacterized protein</fullName>
    </submittedName>
</protein>
<sequence>MRKKQMNVLMKKIIMHHVKILTSTEEDKRKTYFMPTVKQLYSQTLILYQTILQNSKNALKYETTKNFEAGSSVIREHRCPNQLINLIAKMDWCRIQMEKLALNALTALKVTLEYSEIKEEKTLKISDEETQQIKEDEQIEHENFIPTNYNGQKFIPLIGEIFDIMDLVNDIAGNMEQTRSKLEHEEEEMRKQNIHEAESSNRKWSSTM</sequence>
<dbReference type="InParanoid" id="A0A7J7CB45"/>
<comment type="caution">
    <text evidence="2">The sequence shown here is derived from an EMBL/GenBank/DDBJ whole genome shotgun (WGS) entry which is preliminary data.</text>
</comment>
<dbReference type="AlphaFoldDB" id="A0A7J7CB45"/>
<reference evidence="2 3" key="1">
    <citation type="journal article" date="2020" name="Nat. Commun.">
        <title>Genome of Tripterygium wilfordii and identification of cytochrome P450 involved in triptolide biosynthesis.</title>
        <authorList>
            <person name="Tu L."/>
            <person name="Su P."/>
            <person name="Zhang Z."/>
            <person name="Gao L."/>
            <person name="Wang J."/>
            <person name="Hu T."/>
            <person name="Zhou J."/>
            <person name="Zhang Y."/>
            <person name="Zhao Y."/>
            <person name="Liu Y."/>
            <person name="Song Y."/>
            <person name="Tong Y."/>
            <person name="Lu Y."/>
            <person name="Yang J."/>
            <person name="Xu C."/>
            <person name="Jia M."/>
            <person name="Peters R.J."/>
            <person name="Huang L."/>
            <person name="Gao W."/>
        </authorList>
    </citation>
    <scope>NUCLEOTIDE SEQUENCE [LARGE SCALE GENOMIC DNA]</scope>
    <source>
        <strain evidence="3">cv. XIE 37</strain>
        <tissue evidence="2">Leaf</tissue>
    </source>
</reference>
<dbReference type="Proteomes" id="UP000593562">
    <property type="component" value="Unassembled WGS sequence"/>
</dbReference>
<dbReference type="EMBL" id="JAAARO010000019">
    <property type="protein sequence ID" value="KAF5730956.1"/>
    <property type="molecule type" value="Genomic_DNA"/>
</dbReference>
<evidence type="ECO:0000256" key="1">
    <source>
        <dbReference type="SAM" id="MobiDB-lite"/>
    </source>
</evidence>
<proteinExistence type="predicted"/>
<accession>A0A7J7CB45</accession>
<evidence type="ECO:0000313" key="2">
    <source>
        <dbReference type="EMBL" id="KAF5730956.1"/>
    </source>
</evidence>
<feature type="compositionally biased region" description="Basic and acidic residues" evidence="1">
    <location>
        <begin position="181"/>
        <end position="201"/>
    </location>
</feature>
<gene>
    <name evidence="2" type="ORF">HS088_TW19G00559</name>
</gene>
<organism evidence="2 3">
    <name type="scientific">Tripterygium wilfordii</name>
    <name type="common">Thunder God vine</name>
    <dbReference type="NCBI Taxonomy" id="458696"/>
    <lineage>
        <taxon>Eukaryota</taxon>
        <taxon>Viridiplantae</taxon>
        <taxon>Streptophyta</taxon>
        <taxon>Embryophyta</taxon>
        <taxon>Tracheophyta</taxon>
        <taxon>Spermatophyta</taxon>
        <taxon>Magnoliopsida</taxon>
        <taxon>eudicotyledons</taxon>
        <taxon>Gunneridae</taxon>
        <taxon>Pentapetalae</taxon>
        <taxon>rosids</taxon>
        <taxon>fabids</taxon>
        <taxon>Celastrales</taxon>
        <taxon>Celastraceae</taxon>
        <taxon>Tripterygium</taxon>
    </lineage>
</organism>
<name>A0A7J7CB45_TRIWF</name>
<feature type="region of interest" description="Disordered" evidence="1">
    <location>
        <begin position="181"/>
        <end position="208"/>
    </location>
</feature>
<evidence type="ECO:0000313" key="3">
    <source>
        <dbReference type="Proteomes" id="UP000593562"/>
    </source>
</evidence>